<evidence type="ECO:0000259" key="1">
    <source>
        <dbReference type="PROSITE" id="PS50181"/>
    </source>
</evidence>
<dbReference type="SMART" id="SM00256">
    <property type="entry name" value="FBOX"/>
    <property type="match status" value="1"/>
</dbReference>
<dbReference type="CDD" id="cd09917">
    <property type="entry name" value="F-box_SF"/>
    <property type="match status" value="1"/>
</dbReference>
<sequence>MATLPPLILEYIFSWVPYRHLLLVCSRVCKRWSRVILKPTYMPFRTLYHRLIWTPYTPFPSPLLYGDNDITTSFNAAFIQVQLSRNHYQITGGQQCMKGILNMTDKRMKNWLKIGSEKESVTMKRLSAHPLYTTIPAVKLKNRNIWSIVTAITMLSRDIDEILYLLGDLLVIWPTPLIIDLFYGYVVIFHFCSRRYYLSNTHHYKVHAALYLIENIIFQHELERVGEEETSILSCEQTLLINHMPREGEIIIVEYVPGVDISNVVLRMMRRHINLRYLIVDSPLISTNDTSFKLQSHLLPKNAIHSFSILKNGGSCSYNVIVLMPGSIDIKPSWVKENNISVIKFRNLLSKKKINIDYYSTYPILLSLKNQDLCWIMYSIMTHQTVFPRRFPISISSYHNKRYLPENYNKDRILVITPNPLDLYIYCFDYLYDSNENDDLTITINEDLEEFLDQVLIIYNFCNNHHVYDGNIEILYHRFQTIHIEAYNYTEPSITYDFVMWLK</sequence>
<name>A0ABQ7HW16_9MICR</name>
<proteinExistence type="predicted"/>
<dbReference type="GO" id="GO:0004386">
    <property type="term" value="F:helicase activity"/>
    <property type="evidence" value="ECO:0007669"/>
    <property type="project" value="UniProtKB-KW"/>
</dbReference>
<keyword evidence="2" id="KW-0378">Hydrolase</keyword>
<dbReference type="SUPFAM" id="SSF81383">
    <property type="entry name" value="F-box domain"/>
    <property type="match status" value="1"/>
</dbReference>
<dbReference type="EMBL" id="SBIQ01000319">
    <property type="protein sequence ID" value="KAF7680916.1"/>
    <property type="molecule type" value="Genomic_DNA"/>
</dbReference>
<keyword evidence="2" id="KW-0547">Nucleotide-binding</keyword>
<dbReference type="InterPro" id="IPR036047">
    <property type="entry name" value="F-box-like_dom_sf"/>
</dbReference>
<feature type="domain" description="F-box" evidence="1">
    <location>
        <begin position="1"/>
        <end position="51"/>
    </location>
</feature>
<comment type="caution">
    <text evidence="2">The sequence shown here is derived from an EMBL/GenBank/DDBJ whole genome shotgun (WGS) entry which is preliminary data.</text>
</comment>
<feature type="non-terminal residue" evidence="2">
    <location>
        <position position="503"/>
    </location>
</feature>
<dbReference type="Proteomes" id="UP001516464">
    <property type="component" value="Unassembled WGS sequence"/>
</dbReference>
<keyword evidence="3" id="KW-1185">Reference proteome</keyword>
<reference evidence="2 3" key="1">
    <citation type="submission" date="2019-01" db="EMBL/GenBank/DDBJ databases">
        <title>Genomes sequencing and comparative genomics of infectious freshwater microsporidia, Cucumispora dikerogammari and Thelohania contejeani.</title>
        <authorList>
            <person name="Cormier A."/>
            <person name="Giraud I."/>
            <person name="Wattier R."/>
            <person name="Teixeira M."/>
            <person name="Grandjean F."/>
            <person name="Rigaud T."/>
            <person name="Cordaux R."/>
        </authorList>
    </citation>
    <scope>NUCLEOTIDE SEQUENCE [LARGE SCALE GENOMIC DNA]</scope>
    <source>
        <strain evidence="2">T1</strain>
        <tissue evidence="2">Spores</tissue>
    </source>
</reference>
<organism evidence="2 3">
    <name type="scientific">Astathelohania contejeani</name>
    <dbReference type="NCBI Taxonomy" id="164912"/>
    <lineage>
        <taxon>Eukaryota</taxon>
        <taxon>Fungi</taxon>
        <taxon>Fungi incertae sedis</taxon>
        <taxon>Microsporidia</taxon>
        <taxon>Astathelohaniidae</taxon>
        <taxon>Astathelohania</taxon>
    </lineage>
</organism>
<protein>
    <submittedName>
        <fullName evidence="2">F-box DNA helicase 1</fullName>
    </submittedName>
</protein>
<dbReference type="InterPro" id="IPR001810">
    <property type="entry name" value="F-box_dom"/>
</dbReference>
<dbReference type="PROSITE" id="PS50181">
    <property type="entry name" value="FBOX"/>
    <property type="match status" value="1"/>
</dbReference>
<evidence type="ECO:0000313" key="3">
    <source>
        <dbReference type="Proteomes" id="UP001516464"/>
    </source>
</evidence>
<dbReference type="Pfam" id="PF12937">
    <property type="entry name" value="F-box-like"/>
    <property type="match status" value="1"/>
</dbReference>
<evidence type="ECO:0000313" key="2">
    <source>
        <dbReference type="EMBL" id="KAF7680916.1"/>
    </source>
</evidence>
<keyword evidence="2" id="KW-0067">ATP-binding</keyword>
<dbReference type="Gene3D" id="1.20.1280.50">
    <property type="match status" value="1"/>
</dbReference>
<gene>
    <name evidence="2" type="primary">FBH1</name>
    <name evidence="2" type="ORF">TCON_2464</name>
</gene>
<accession>A0ABQ7HW16</accession>
<keyword evidence="2" id="KW-0347">Helicase</keyword>